<dbReference type="EMBL" id="LSCR01000011">
    <property type="protein sequence ID" value="KXB34827.1"/>
    <property type="molecule type" value="Genomic_DNA"/>
</dbReference>
<dbReference type="InterPro" id="IPR051454">
    <property type="entry name" value="RNA/ubiquinone_mod_enzymes"/>
</dbReference>
<evidence type="ECO:0000313" key="4">
    <source>
        <dbReference type="EMBL" id="KXB34827.1"/>
    </source>
</evidence>
<evidence type="ECO:0000256" key="3">
    <source>
        <dbReference type="ARBA" id="ARBA00038374"/>
    </source>
</evidence>
<dbReference type="InterPro" id="IPR001539">
    <property type="entry name" value="Peptidase_U32"/>
</dbReference>
<dbReference type="PROSITE" id="PS01276">
    <property type="entry name" value="PEPTIDASE_U32"/>
    <property type="match status" value="1"/>
</dbReference>
<keyword evidence="1" id="KW-0645">Protease</keyword>
<dbReference type="Pfam" id="PF01136">
    <property type="entry name" value="Peptidase_U32"/>
    <property type="match status" value="1"/>
</dbReference>
<dbReference type="Proteomes" id="UP000070675">
    <property type="component" value="Unassembled WGS sequence"/>
</dbReference>
<sequence>MALHFGADEVFLAGKHWGMRARSKNFDREQLACAVKQAHAQHATVHLTLNTILRDSDIDEMPEYLDFINQIGIDAVIVADLGAMALVRRYAPNVEMHISTQTSVMNALAAEEYMRLGARRLVLAREMTLDEIAQLKKRISPELELEVFAHGSMCMAMSGRCFLSSELVGRERGANAGACTQPCRWGWALIEESKPDTRRMSLEQDDRWSYILSSNDLCMLEHLDDIAAAGVTAIKLEGRAKGAYYTACVTNAYRHVLDGESAASWIGELDAVSHRPYSTGFFYGNPTQNPGNIDYVRDRLMVATVISCSDAPAEKPAALEDPTTAFAEKPNEPCSVTPGNQPLYEVLIHCRNKLELPAQIQILSPGQHVRECELDQVYEWNGYDAFTPQTCMSRAMGTYRIFLPYRMDEHDIICLKQ</sequence>
<comment type="similarity">
    <text evidence="3">Belongs to the peptidase U32 family.</text>
</comment>
<keyword evidence="5" id="KW-1185">Reference proteome</keyword>
<evidence type="ECO:0000256" key="1">
    <source>
        <dbReference type="ARBA" id="ARBA00022670"/>
    </source>
</evidence>
<dbReference type="AlphaFoldDB" id="A0A133XV61"/>
<accession>A0A133XV61</accession>
<evidence type="ECO:0000313" key="5">
    <source>
        <dbReference type="Proteomes" id="UP000070675"/>
    </source>
</evidence>
<dbReference type="STRING" id="1393034.HMPREF3192_00722"/>
<dbReference type="PATRIC" id="fig|1393034.3.peg.697"/>
<name>A0A133XV61_9ACTN</name>
<organism evidence="4 5">
    <name type="scientific">Atopobium deltae</name>
    <dbReference type="NCBI Taxonomy" id="1393034"/>
    <lineage>
        <taxon>Bacteria</taxon>
        <taxon>Bacillati</taxon>
        <taxon>Actinomycetota</taxon>
        <taxon>Coriobacteriia</taxon>
        <taxon>Coriobacteriales</taxon>
        <taxon>Atopobiaceae</taxon>
        <taxon>Atopobium</taxon>
    </lineage>
</organism>
<dbReference type="PANTHER" id="PTHR30217">
    <property type="entry name" value="PEPTIDASE U32 FAMILY"/>
    <property type="match status" value="1"/>
</dbReference>
<dbReference type="PANTHER" id="PTHR30217:SF6">
    <property type="entry name" value="TRNA HYDROXYLATION PROTEIN P"/>
    <property type="match status" value="1"/>
</dbReference>
<keyword evidence="2" id="KW-0378">Hydrolase</keyword>
<reference evidence="5" key="1">
    <citation type="submission" date="2016-01" db="EMBL/GenBank/DDBJ databases">
        <authorList>
            <person name="Mitreva M."/>
            <person name="Pepin K.H."/>
            <person name="Mihindukulasuriya K.A."/>
            <person name="Fulton R."/>
            <person name="Fronick C."/>
            <person name="O'Laughlin M."/>
            <person name="Miner T."/>
            <person name="Herter B."/>
            <person name="Rosa B.A."/>
            <person name="Cordes M."/>
            <person name="Tomlinson C."/>
            <person name="Wollam A."/>
            <person name="Palsikar V.B."/>
            <person name="Mardis E.R."/>
            <person name="Wilson R.K."/>
        </authorList>
    </citation>
    <scope>NUCLEOTIDE SEQUENCE [LARGE SCALE GENOMIC DNA]</scope>
    <source>
        <strain evidence="5">DNF00019</strain>
    </source>
</reference>
<gene>
    <name evidence="4" type="ORF">HMPREF3192_00722</name>
</gene>
<dbReference type="GO" id="GO:0006508">
    <property type="term" value="P:proteolysis"/>
    <property type="evidence" value="ECO:0007669"/>
    <property type="project" value="UniProtKB-KW"/>
</dbReference>
<protein>
    <submittedName>
        <fullName evidence="4">Peptidase, U32 family</fullName>
    </submittedName>
</protein>
<proteinExistence type="inferred from homology"/>
<dbReference type="GO" id="GO:0008233">
    <property type="term" value="F:peptidase activity"/>
    <property type="evidence" value="ECO:0007669"/>
    <property type="project" value="UniProtKB-KW"/>
</dbReference>
<comment type="caution">
    <text evidence="4">The sequence shown here is derived from an EMBL/GenBank/DDBJ whole genome shotgun (WGS) entry which is preliminary data.</text>
</comment>
<evidence type="ECO:0000256" key="2">
    <source>
        <dbReference type="ARBA" id="ARBA00022801"/>
    </source>
</evidence>